<reference evidence="1 2" key="1">
    <citation type="journal article" date="2019" name="Sci. Rep.">
        <title>Orb-weaving spider Araneus ventricosus genome elucidates the spidroin gene catalogue.</title>
        <authorList>
            <person name="Kono N."/>
            <person name="Nakamura H."/>
            <person name="Ohtoshi R."/>
            <person name="Moran D.A.P."/>
            <person name="Shinohara A."/>
            <person name="Yoshida Y."/>
            <person name="Fujiwara M."/>
            <person name="Mori M."/>
            <person name="Tomita M."/>
            <person name="Arakawa K."/>
        </authorList>
    </citation>
    <scope>NUCLEOTIDE SEQUENCE [LARGE SCALE GENOMIC DNA]</scope>
</reference>
<dbReference type="Proteomes" id="UP000499080">
    <property type="component" value="Unassembled WGS sequence"/>
</dbReference>
<gene>
    <name evidence="1" type="ORF">AVEN_10016_1</name>
</gene>
<evidence type="ECO:0000313" key="1">
    <source>
        <dbReference type="EMBL" id="GBM59808.1"/>
    </source>
</evidence>
<evidence type="ECO:0000313" key="2">
    <source>
        <dbReference type="Proteomes" id="UP000499080"/>
    </source>
</evidence>
<dbReference type="AlphaFoldDB" id="A0A4Y2H4X1"/>
<dbReference type="EMBL" id="BGPR01001700">
    <property type="protein sequence ID" value="GBM59808.1"/>
    <property type="molecule type" value="Genomic_DNA"/>
</dbReference>
<keyword evidence="2" id="KW-1185">Reference proteome</keyword>
<protein>
    <submittedName>
        <fullName evidence="1">Uncharacterized protein</fullName>
    </submittedName>
</protein>
<comment type="caution">
    <text evidence="1">The sequence shown here is derived from an EMBL/GenBank/DDBJ whole genome shotgun (WGS) entry which is preliminary data.</text>
</comment>
<accession>A0A4Y2H4X1</accession>
<organism evidence="1 2">
    <name type="scientific">Araneus ventricosus</name>
    <name type="common">Orbweaver spider</name>
    <name type="synonym">Epeira ventricosa</name>
    <dbReference type="NCBI Taxonomy" id="182803"/>
    <lineage>
        <taxon>Eukaryota</taxon>
        <taxon>Metazoa</taxon>
        <taxon>Ecdysozoa</taxon>
        <taxon>Arthropoda</taxon>
        <taxon>Chelicerata</taxon>
        <taxon>Arachnida</taxon>
        <taxon>Araneae</taxon>
        <taxon>Araneomorphae</taxon>
        <taxon>Entelegynae</taxon>
        <taxon>Araneoidea</taxon>
        <taxon>Araneidae</taxon>
        <taxon>Araneus</taxon>
    </lineage>
</organism>
<proteinExistence type="predicted"/>
<dbReference type="OrthoDB" id="10570059at2759"/>
<name>A0A4Y2H4X1_ARAVE</name>
<sequence length="95" mass="10777">MLIDDREVLVYVGQESTLPDPGSNGPLYSSQMSSYLLWSVILIVYCYGENKVSDTINLTLLKDTVKEEVESWFGLEPLWMFTLSSMSSMEELSLL</sequence>